<evidence type="ECO:0000313" key="6">
    <source>
        <dbReference type="EMBL" id="KAL1608214.1"/>
    </source>
</evidence>
<feature type="compositionally biased region" description="Gly residues" evidence="3">
    <location>
        <begin position="568"/>
        <end position="579"/>
    </location>
</feature>
<feature type="region of interest" description="Disordered" evidence="3">
    <location>
        <begin position="485"/>
        <end position="530"/>
    </location>
</feature>
<feature type="compositionally biased region" description="Polar residues" evidence="3">
    <location>
        <begin position="511"/>
        <end position="528"/>
    </location>
</feature>
<feature type="region of interest" description="Disordered" evidence="3">
    <location>
        <begin position="264"/>
        <end position="334"/>
    </location>
</feature>
<dbReference type="EMBL" id="JAKJXO020000003">
    <property type="protein sequence ID" value="KAL1608214.1"/>
    <property type="molecule type" value="Genomic_DNA"/>
</dbReference>
<evidence type="ECO:0000256" key="3">
    <source>
        <dbReference type="SAM" id="MobiDB-lite"/>
    </source>
</evidence>
<organism evidence="6 7">
    <name type="scientific">Paraconiothyrium brasiliense</name>
    <dbReference type="NCBI Taxonomy" id="300254"/>
    <lineage>
        <taxon>Eukaryota</taxon>
        <taxon>Fungi</taxon>
        <taxon>Dikarya</taxon>
        <taxon>Ascomycota</taxon>
        <taxon>Pezizomycotina</taxon>
        <taxon>Dothideomycetes</taxon>
        <taxon>Pleosporomycetidae</taxon>
        <taxon>Pleosporales</taxon>
        <taxon>Massarineae</taxon>
        <taxon>Didymosphaeriaceae</taxon>
        <taxon>Paraconiothyrium</taxon>
    </lineage>
</organism>
<dbReference type="GO" id="GO:0016853">
    <property type="term" value="F:isomerase activity"/>
    <property type="evidence" value="ECO:0007669"/>
    <property type="project" value="UniProtKB-KW"/>
</dbReference>
<dbReference type="InterPro" id="IPR034186">
    <property type="entry name" value="PIN4-like_RRM"/>
</dbReference>
<feature type="region of interest" description="Disordered" evidence="3">
    <location>
        <begin position="407"/>
        <end position="429"/>
    </location>
</feature>
<dbReference type="InterPro" id="IPR050374">
    <property type="entry name" value="RRT5_SRSF_SR"/>
</dbReference>
<gene>
    <name evidence="6" type="primary">PIN4_1</name>
    <name evidence="6" type="ORF">SLS60_003153</name>
</gene>
<feature type="region of interest" description="Disordered" evidence="3">
    <location>
        <begin position="1"/>
        <end position="57"/>
    </location>
</feature>
<accession>A0ABR3RUV8</accession>
<dbReference type="Gene3D" id="3.30.70.330">
    <property type="match status" value="1"/>
</dbReference>
<dbReference type="SUPFAM" id="SSF54928">
    <property type="entry name" value="RNA-binding domain, RBD"/>
    <property type="match status" value="1"/>
</dbReference>
<feature type="compositionally biased region" description="Basic and acidic residues" evidence="3">
    <location>
        <begin position="264"/>
        <end position="280"/>
    </location>
</feature>
<dbReference type="InterPro" id="IPR034069">
    <property type="entry name" value="R3H_Cip2"/>
</dbReference>
<feature type="region of interest" description="Disordered" evidence="3">
    <location>
        <begin position="544"/>
        <end position="627"/>
    </location>
</feature>
<sequence>MYSAYDPPSSRSPGSHRHQPQTLHRQPSRQFDAYGQLPPGGLYTAEDHAQGYQQQQPRNYDRLNATVHSPYNYDLGAQGWNANPFGQNTIGSLGGAATSRIKQQGRGGGRSALPAVSDAVPNCFALADASQGWLDQPQGLPTFALGGLGNGHPNSLLNPAMQQNQFPQDVDEELIPTAIVIKNIPFAVKKEQLVSLMTELRLPLPYAFNYHFDNGVFRGLAFANFTTAEETAQVIEAMNHFELHGRKLRVEYKKMLPLAERERIEREKRERRGQLEEQHRPMAGSLQTQPSYSSLASHIPATSPSPVSGLRQQKPGGMWQRDLGGGPSPTNPSAEVDLNDPQVLQFYSQLLLFKESPERDSMTFPSTLSPPQRRIVHTLAHQLGLAHISKGDSGQRQLHIFKVHDSQGLSPPMPQMPTSHATEQPRRGLNRAATTDFSDVRASEGFYSAFGRQASGLLGFPDSPGGLAAAPNLRAAKSYADLRSYTPSPAPSTASHPIGRLGGPTLEGLSFTGSSTNPNGTPTTASMSQRDDGLLERELGRMQIGSGFGQGGSPRSLRQMTSWDNPGPIGGHRTFGGGNYDDRPSRQPRGPVPERGSGFSRPRQNGHQGRGSDELSSQSNVEILVGQ</sequence>
<dbReference type="PANTHER" id="PTHR23003:SF17">
    <property type="entry name" value="RNA-BINDING PROTEIN PIN4"/>
    <property type="match status" value="1"/>
</dbReference>
<comment type="caution">
    <text evidence="6">The sequence shown here is derived from an EMBL/GenBank/DDBJ whole genome shotgun (WGS) entry which is preliminary data.</text>
</comment>
<dbReference type="InterPro" id="IPR000504">
    <property type="entry name" value="RRM_dom"/>
</dbReference>
<dbReference type="InterPro" id="IPR036867">
    <property type="entry name" value="R3H_dom_sf"/>
</dbReference>
<dbReference type="InterPro" id="IPR012677">
    <property type="entry name" value="Nucleotide-bd_a/b_plait_sf"/>
</dbReference>
<feature type="compositionally biased region" description="Polar residues" evidence="3">
    <location>
        <begin position="285"/>
        <end position="306"/>
    </location>
</feature>
<keyword evidence="7" id="KW-1185">Reference proteome</keyword>
<dbReference type="PROSITE" id="PS50102">
    <property type="entry name" value="RRM"/>
    <property type="match status" value="1"/>
</dbReference>
<proteinExistence type="predicted"/>
<dbReference type="PROSITE" id="PS51061">
    <property type="entry name" value="R3H"/>
    <property type="match status" value="1"/>
</dbReference>
<evidence type="ECO:0000256" key="2">
    <source>
        <dbReference type="PROSITE-ProRule" id="PRU00176"/>
    </source>
</evidence>
<dbReference type="InterPro" id="IPR035979">
    <property type="entry name" value="RBD_domain_sf"/>
</dbReference>
<feature type="domain" description="RRM" evidence="4">
    <location>
        <begin position="177"/>
        <end position="255"/>
    </location>
</feature>
<dbReference type="CDD" id="cd12253">
    <property type="entry name" value="RRM_PIN4_like"/>
    <property type="match status" value="1"/>
</dbReference>
<dbReference type="Proteomes" id="UP001521785">
    <property type="component" value="Unassembled WGS sequence"/>
</dbReference>
<dbReference type="Pfam" id="PF00076">
    <property type="entry name" value="RRM_1"/>
    <property type="match status" value="1"/>
</dbReference>
<dbReference type="Gene3D" id="3.30.1370.50">
    <property type="entry name" value="R3H-like domain"/>
    <property type="match status" value="1"/>
</dbReference>
<dbReference type="Pfam" id="PF01424">
    <property type="entry name" value="R3H"/>
    <property type="match status" value="1"/>
</dbReference>
<protein>
    <submittedName>
        <fullName evidence="6">Peptidyl-prolyl cis-trans isomerase pin4</fullName>
    </submittedName>
</protein>
<feature type="domain" description="R3H" evidence="5">
    <location>
        <begin position="340"/>
        <end position="404"/>
    </location>
</feature>
<dbReference type="SUPFAM" id="SSF82708">
    <property type="entry name" value="R3H domain"/>
    <property type="match status" value="1"/>
</dbReference>
<evidence type="ECO:0000313" key="7">
    <source>
        <dbReference type="Proteomes" id="UP001521785"/>
    </source>
</evidence>
<name>A0ABR3RUV8_9PLEO</name>
<dbReference type="PANTHER" id="PTHR23003">
    <property type="entry name" value="RNA RECOGNITION MOTIF RRM DOMAIN CONTAINING PROTEIN"/>
    <property type="match status" value="1"/>
</dbReference>
<evidence type="ECO:0000259" key="4">
    <source>
        <dbReference type="PROSITE" id="PS50102"/>
    </source>
</evidence>
<dbReference type="CDD" id="cd02639">
    <property type="entry name" value="R3H_RRM"/>
    <property type="match status" value="1"/>
</dbReference>
<dbReference type="InterPro" id="IPR001374">
    <property type="entry name" value="R3H_dom"/>
</dbReference>
<evidence type="ECO:0000259" key="5">
    <source>
        <dbReference type="PROSITE" id="PS51061"/>
    </source>
</evidence>
<reference evidence="6 7" key="1">
    <citation type="submission" date="2024-02" db="EMBL/GenBank/DDBJ databases">
        <title>De novo assembly and annotation of 12 fungi associated with fruit tree decline syndrome in Ontario, Canada.</title>
        <authorList>
            <person name="Sulman M."/>
            <person name="Ellouze W."/>
            <person name="Ilyukhin E."/>
        </authorList>
    </citation>
    <scope>NUCLEOTIDE SEQUENCE [LARGE SCALE GENOMIC DNA]</scope>
    <source>
        <strain evidence="6 7">M42-189</strain>
    </source>
</reference>
<evidence type="ECO:0000256" key="1">
    <source>
        <dbReference type="ARBA" id="ARBA00022884"/>
    </source>
</evidence>
<keyword evidence="6" id="KW-0413">Isomerase</keyword>
<dbReference type="SMART" id="SM00360">
    <property type="entry name" value="RRM"/>
    <property type="match status" value="1"/>
</dbReference>
<keyword evidence="1 2" id="KW-0694">RNA-binding</keyword>